<sequence>MGKPMVNLASCLLPLASNEVQRESLVGDWYSICLSLVEAWIEILPRLVGIADQLGDSPFGVVHRRLAPALSIVVLWVIGRHGSASQNFSAMRRLLHFSNDIILSLRAQHIGTKGEVRPFDDYPSGLSDPQQRSQKSKAWALPGKKSEKVEKPKKSKARTHQSHSPSLRVDIQLAKSSTRKAHGQDQLGEQIDGLATHRTDGLCRLLSPKVIEESSKEANGK</sequence>
<dbReference type="AlphaFoldDB" id="M1DNF2"/>
<dbReference type="InParanoid" id="M1DNF2"/>
<protein>
    <submittedName>
        <fullName evidence="2">Uncharacterized protein</fullName>
    </submittedName>
</protein>
<reference evidence="3" key="1">
    <citation type="journal article" date="2011" name="Nature">
        <title>Genome sequence and analysis of the tuber crop potato.</title>
        <authorList>
            <consortium name="The Potato Genome Sequencing Consortium"/>
        </authorList>
    </citation>
    <scope>NUCLEOTIDE SEQUENCE [LARGE SCALE GENOMIC DNA]</scope>
    <source>
        <strain evidence="3">cv. DM1-3 516 R44</strain>
    </source>
</reference>
<dbReference type="Proteomes" id="UP000011115">
    <property type="component" value="Unassembled WGS sequence"/>
</dbReference>
<accession>M1DNF2</accession>
<dbReference type="EnsemblPlants" id="PGSC0003DMT400091798">
    <property type="protein sequence ID" value="PGSC0003DMT400091798"/>
    <property type="gene ID" value="PGSC0003DMG400041369"/>
</dbReference>
<dbReference type="HOGENOM" id="CLU_1252503_0_0_1"/>
<proteinExistence type="predicted"/>
<keyword evidence="3" id="KW-1185">Reference proteome</keyword>
<name>M1DNF2_SOLTU</name>
<evidence type="ECO:0000313" key="3">
    <source>
        <dbReference type="Proteomes" id="UP000011115"/>
    </source>
</evidence>
<dbReference type="Gramene" id="PGSC0003DMT400091798">
    <property type="protein sequence ID" value="PGSC0003DMT400091798"/>
    <property type="gene ID" value="PGSC0003DMG400041369"/>
</dbReference>
<dbReference type="PaxDb" id="4113-PGSC0003DMT400091798"/>
<organism evidence="2 3">
    <name type="scientific">Solanum tuberosum</name>
    <name type="common">Potato</name>
    <dbReference type="NCBI Taxonomy" id="4113"/>
    <lineage>
        <taxon>Eukaryota</taxon>
        <taxon>Viridiplantae</taxon>
        <taxon>Streptophyta</taxon>
        <taxon>Embryophyta</taxon>
        <taxon>Tracheophyta</taxon>
        <taxon>Spermatophyta</taxon>
        <taxon>Magnoliopsida</taxon>
        <taxon>eudicotyledons</taxon>
        <taxon>Gunneridae</taxon>
        <taxon>Pentapetalae</taxon>
        <taxon>asterids</taxon>
        <taxon>lamiids</taxon>
        <taxon>Solanales</taxon>
        <taxon>Solanaceae</taxon>
        <taxon>Solanoideae</taxon>
        <taxon>Solaneae</taxon>
        <taxon>Solanum</taxon>
    </lineage>
</organism>
<evidence type="ECO:0000313" key="2">
    <source>
        <dbReference type="EnsemblPlants" id="PGSC0003DMT400091798"/>
    </source>
</evidence>
<feature type="region of interest" description="Disordered" evidence="1">
    <location>
        <begin position="118"/>
        <end position="194"/>
    </location>
</feature>
<reference evidence="2" key="2">
    <citation type="submission" date="2015-06" db="UniProtKB">
        <authorList>
            <consortium name="EnsemblPlants"/>
        </authorList>
    </citation>
    <scope>IDENTIFICATION</scope>
    <source>
        <strain evidence="2">DM1-3 516 R44</strain>
    </source>
</reference>
<evidence type="ECO:0000256" key="1">
    <source>
        <dbReference type="SAM" id="MobiDB-lite"/>
    </source>
</evidence>